<dbReference type="InterPro" id="IPR015421">
    <property type="entry name" value="PyrdxlP-dep_Trfase_major"/>
</dbReference>
<keyword evidence="6" id="KW-0663">Pyridoxal phosphate</keyword>
<comment type="miscellaneous">
    <text evidence="8">In eukaryotes there are cytoplasmic, mitochondrial and chloroplastic isozymes.</text>
</comment>
<evidence type="ECO:0000256" key="4">
    <source>
        <dbReference type="ARBA" id="ARBA00022576"/>
    </source>
</evidence>
<evidence type="ECO:0000256" key="2">
    <source>
        <dbReference type="ARBA" id="ARBA00007441"/>
    </source>
</evidence>
<dbReference type="EMBL" id="MU069882">
    <property type="protein sequence ID" value="KAF5832318.1"/>
    <property type="molecule type" value="Genomic_DNA"/>
</dbReference>
<keyword evidence="5 8" id="KW-0808">Transferase</keyword>
<evidence type="ECO:0000313" key="11">
    <source>
        <dbReference type="Proteomes" id="UP000815325"/>
    </source>
</evidence>
<dbReference type="InterPro" id="IPR000796">
    <property type="entry name" value="Asp_trans"/>
</dbReference>
<comment type="similarity">
    <text evidence="2">Belongs to the class-I pyridoxal-phosphate-dependent aminotransferase family.</text>
</comment>
<dbReference type="PANTHER" id="PTHR11879">
    <property type="entry name" value="ASPARTATE AMINOTRANSFERASE"/>
    <property type="match status" value="1"/>
</dbReference>
<gene>
    <name evidence="10" type="ORF">DUNSADRAFT_11828</name>
</gene>
<accession>A0ABQ7GCR0</accession>
<feature type="domain" description="Aminotransferase class I/classII large" evidence="9">
    <location>
        <begin position="57"/>
        <end position="434"/>
    </location>
</feature>
<dbReference type="InterPro" id="IPR004838">
    <property type="entry name" value="NHTrfase_class1_PyrdxlP-BS"/>
</dbReference>
<dbReference type="PRINTS" id="PR00799">
    <property type="entry name" value="TRANSAMINASE"/>
</dbReference>
<evidence type="ECO:0000259" key="9">
    <source>
        <dbReference type="Pfam" id="PF00155"/>
    </source>
</evidence>
<dbReference type="Gene3D" id="3.90.1150.10">
    <property type="entry name" value="Aspartate Aminotransferase, domain 1"/>
    <property type="match status" value="1"/>
</dbReference>
<evidence type="ECO:0000256" key="6">
    <source>
        <dbReference type="ARBA" id="ARBA00022898"/>
    </source>
</evidence>
<comment type="subunit">
    <text evidence="3 8">Homodimer.</text>
</comment>
<dbReference type="PROSITE" id="PS00105">
    <property type="entry name" value="AA_TRANSFER_CLASS_1"/>
    <property type="match status" value="1"/>
</dbReference>
<keyword evidence="4 8" id="KW-0032">Aminotransferase</keyword>
<dbReference type="EC" id="2.6.1.1" evidence="8"/>
<dbReference type="InterPro" id="IPR015424">
    <property type="entry name" value="PyrdxlP-dep_Trfase"/>
</dbReference>
<dbReference type="Proteomes" id="UP000815325">
    <property type="component" value="Unassembled WGS sequence"/>
</dbReference>
<dbReference type="PANTHER" id="PTHR11879:SF22">
    <property type="entry name" value="ASPARTATE AMINOTRANSFERASE, MITOCHONDRIAL"/>
    <property type="match status" value="1"/>
</dbReference>
<evidence type="ECO:0000313" key="10">
    <source>
        <dbReference type="EMBL" id="KAF5832318.1"/>
    </source>
</evidence>
<evidence type="ECO:0000256" key="3">
    <source>
        <dbReference type="ARBA" id="ARBA00011738"/>
    </source>
</evidence>
<reference evidence="10" key="1">
    <citation type="submission" date="2017-08" db="EMBL/GenBank/DDBJ databases">
        <authorList>
            <person name="Polle J.E."/>
            <person name="Barry K."/>
            <person name="Cushman J."/>
            <person name="Schmutz J."/>
            <person name="Tran D."/>
            <person name="Hathwaick L.T."/>
            <person name="Yim W.C."/>
            <person name="Jenkins J."/>
            <person name="Mckie-Krisberg Z.M."/>
            <person name="Prochnik S."/>
            <person name="Lindquist E."/>
            <person name="Dockter R.B."/>
            <person name="Adam C."/>
            <person name="Molina H."/>
            <person name="Bunkerborg J."/>
            <person name="Jin E."/>
            <person name="Buchheim M."/>
            <person name="Magnuson J."/>
        </authorList>
    </citation>
    <scope>NUCLEOTIDE SEQUENCE</scope>
    <source>
        <strain evidence="10">CCAP 19/18</strain>
    </source>
</reference>
<comment type="caution">
    <text evidence="10">The sequence shown here is derived from an EMBL/GenBank/DDBJ whole genome shotgun (WGS) entry which is preliminary data.</text>
</comment>
<evidence type="ECO:0000256" key="5">
    <source>
        <dbReference type="ARBA" id="ARBA00022679"/>
    </source>
</evidence>
<proteinExistence type="inferred from homology"/>
<dbReference type="SUPFAM" id="SSF53383">
    <property type="entry name" value="PLP-dependent transferases"/>
    <property type="match status" value="1"/>
</dbReference>
<dbReference type="Gene3D" id="3.40.640.10">
    <property type="entry name" value="Type I PLP-dependent aspartate aminotransferase-like (Major domain)"/>
    <property type="match status" value="1"/>
</dbReference>
<keyword evidence="11" id="KW-1185">Reference proteome</keyword>
<comment type="cofactor">
    <cofactor evidence="1">
        <name>pyridoxal 5'-phosphate</name>
        <dbReference type="ChEBI" id="CHEBI:597326"/>
    </cofactor>
</comment>
<dbReference type="CDD" id="cd00609">
    <property type="entry name" value="AAT_like"/>
    <property type="match status" value="1"/>
</dbReference>
<dbReference type="Pfam" id="PF00155">
    <property type="entry name" value="Aminotran_1_2"/>
    <property type="match status" value="1"/>
</dbReference>
<name>A0ABQ7GCR0_DUNSA</name>
<protein>
    <recommendedName>
        <fullName evidence="8">Aspartate aminotransferase</fullName>
        <ecNumber evidence="8">2.6.1.1</ecNumber>
    </recommendedName>
</protein>
<dbReference type="GO" id="GO:0008483">
    <property type="term" value="F:transaminase activity"/>
    <property type="evidence" value="ECO:0007669"/>
    <property type="project" value="UniProtKB-KW"/>
</dbReference>
<evidence type="ECO:0000256" key="1">
    <source>
        <dbReference type="ARBA" id="ARBA00001933"/>
    </source>
</evidence>
<dbReference type="InterPro" id="IPR015422">
    <property type="entry name" value="PyrdxlP-dep_Trfase_small"/>
</dbReference>
<evidence type="ECO:0000256" key="8">
    <source>
        <dbReference type="RuleBase" id="RU000480"/>
    </source>
</evidence>
<organism evidence="10 11">
    <name type="scientific">Dunaliella salina</name>
    <name type="common">Green alga</name>
    <name type="synonym">Protococcus salinus</name>
    <dbReference type="NCBI Taxonomy" id="3046"/>
    <lineage>
        <taxon>Eukaryota</taxon>
        <taxon>Viridiplantae</taxon>
        <taxon>Chlorophyta</taxon>
        <taxon>core chlorophytes</taxon>
        <taxon>Chlorophyceae</taxon>
        <taxon>CS clade</taxon>
        <taxon>Chlamydomonadales</taxon>
        <taxon>Dunaliellaceae</taxon>
        <taxon>Dunaliella</taxon>
    </lineage>
</organism>
<comment type="catalytic activity">
    <reaction evidence="7 8">
        <text>L-aspartate + 2-oxoglutarate = oxaloacetate + L-glutamate</text>
        <dbReference type="Rhea" id="RHEA:21824"/>
        <dbReference type="ChEBI" id="CHEBI:16452"/>
        <dbReference type="ChEBI" id="CHEBI:16810"/>
        <dbReference type="ChEBI" id="CHEBI:29985"/>
        <dbReference type="ChEBI" id="CHEBI:29991"/>
        <dbReference type="EC" id="2.6.1.1"/>
    </reaction>
</comment>
<evidence type="ECO:0000256" key="7">
    <source>
        <dbReference type="ARBA" id="ARBA00049185"/>
    </source>
</evidence>
<dbReference type="InterPro" id="IPR004839">
    <property type="entry name" value="Aminotransferase_I/II_large"/>
</dbReference>
<sequence>MCTGAQPRDRLAVITRHMTAGSSTGGAGSVWGQLPQAPPDPILAVGDAWRQDSDVRKLNLGVGAYRTEEGKPLVLNVVRKAEAALLHDPTLNKEYLPITGDPVFCKLARELALGGDCPAIQQGRVSTVQALSGTGSLRVGAELLATHYKPSRVVLIPKPSWPTHRNIFTKAGMQVQEYRYFEPKSRGLDFQVRLCSHLGEPQRGAVVILHVCVMQVIDPGFLLLAILDVVQSRRLLPFFDSAYQGFASGDLKADAASLRMFANATAPDGGPQELMLAQSFAKNMGLYGERVGALSIISNPLPKTWACKACGRTVHHQQVSLPIHSTVPLPKTWACVASAWAHCALSSSWCDELAGMANSIKAMRSSLTQALRRAGVPGDWSFIEKQIGMFTYTGLTRPQCERLTGKHHVYLTMDGRISMAGLNARGAEYLAGAIVEVIANS</sequence>